<dbReference type="RefSeq" id="XP_013952242.1">
    <property type="nucleotide sequence ID" value="XM_014096767.1"/>
</dbReference>
<dbReference type="EMBL" id="ABDF02000087">
    <property type="protein sequence ID" value="EHK18043.1"/>
    <property type="molecule type" value="Genomic_DNA"/>
</dbReference>
<sequence>MSAEAHDVNSKTREALLSELTSTLGPYVYEASAVHRSGEYNREKLEYYHTPISCLALFEGHGDPSRRADEIKKATELELENIKLFHENIVQPLVPCFKNWASENFDNLVSQLGLSEMSQLRCTNPNRFITELSVVENARVYRAFYRFQFSSNLYRVIRTHTPHDILNQQSHIDNFFKMFERWEIEEVLTVSRFAMRRCADFLPNGVSFTNRLPNAIFLGNGIPVTREEIDKGNIMRGLVILKRFCLEGKHDEIRKLVSGLNNVVDNRWLGNGEEARRKLLIPSLTYSQGGEIDDKELIGLTSLNLSAHSSEDWKFMEFLENLYDPYYFRVLGCTEEANRFKGDRIPDDFTKDKFPSFSWCLSCKARQWSSDETEISSLINTGYVFWDETRFGPDEVAALLGRRRGNGRL</sequence>
<accession>G9N5K1</accession>
<evidence type="ECO:0000313" key="2">
    <source>
        <dbReference type="Proteomes" id="UP000007115"/>
    </source>
</evidence>
<dbReference type="AlphaFoldDB" id="G9N5K1"/>
<dbReference type="Proteomes" id="UP000007115">
    <property type="component" value="Unassembled WGS sequence"/>
</dbReference>
<organism evidence="1 2">
    <name type="scientific">Hypocrea virens (strain Gv29-8 / FGSC 10586)</name>
    <name type="common">Gliocladium virens</name>
    <name type="synonym">Trichoderma virens</name>
    <dbReference type="NCBI Taxonomy" id="413071"/>
    <lineage>
        <taxon>Eukaryota</taxon>
        <taxon>Fungi</taxon>
        <taxon>Dikarya</taxon>
        <taxon>Ascomycota</taxon>
        <taxon>Pezizomycotina</taxon>
        <taxon>Sordariomycetes</taxon>
        <taxon>Hypocreomycetidae</taxon>
        <taxon>Hypocreales</taxon>
        <taxon>Hypocreaceae</taxon>
        <taxon>Trichoderma</taxon>
    </lineage>
</organism>
<dbReference type="InParanoid" id="G9N5K1"/>
<dbReference type="HOGENOM" id="CLU_672792_0_0_1"/>
<dbReference type="VEuPathDB" id="FungiDB:TRIVIDRAFT_226162"/>
<comment type="caution">
    <text evidence="1">The sequence shown here is derived from an EMBL/GenBank/DDBJ whole genome shotgun (WGS) entry which is preliminary data.</text>
</comment>
<keyword evidence="2" id="KW-1185">Reference proteome</keyword>
<proteinExistence type="predicted"/>
<reference evidence="1 2" key="1">
    <citation type="journal article" date="2011" name="Genome Biol.">
        <title>Comparative genome sequence analysis underscores mycoparasitism as the ancestral life style of Trichoderma.</title>
        <authorList>
            <person name="Kubicek C.P."/>
            <person name="Herrera-Estrella A."/>
            <person name="Seidl-Seiboth V."/>
            <person name="Martinez D.A."/>
            <person name="Druzhinina I.S."/>
            <person name="Thon M."/>
            <person name="Zeilinger S."/>
            <person name="Casas-Flores S."/>
            <person name="Horwitz B.A."/>
            <person name="Mukherjee P.K."/>
            <person name="Mukherjee M."/>
            <person name="Kredics L."/>
            <person name="Alcaraz L.D."/>
            <person name="Aerts A."/>
            <person name="Antal Z."/>
            <person name="Atanasova L."/>
            <person name="Cervantes-Badillo M.G."/>
            <person name="Challacombe J."/>
            <person name="Chertkov O."/>
            <person name="McCluskey K."/>
            <person name="Coulpier F."/>
            <person name="Deshpande N."/>
            <person name="von Doehren H."/>
            <person name="Ebbole D.J."/>
            <person name="Esquivel-Naranjo E.U."/>
            <person name="Fekete E."/>
            <person name="Flipphi M."/>
            <person name="Glaser F."/>
            <person name="Gomez-Rodriguez E.Y."/>
            <person name="Gruber S."/>
            <person name="Han C."/>
            <person name="Henrissat B."/>
            <person name="Hermosa R."/>
            <person name="Hernandez-Onate M."/>
            <person name="Karaffa L."/>
            <person name="Kosti I."/>
            <person name="Le Crom S."/>
            <person name="Lindquist E."/>
            <person name="Lucas S."/>
            <person name="Luebeck M."/>
            <person name="Luebeck P.S."/>
            <person name="Margeot A."/>
            <person name="Metz B."/>
            <person name="Misra M."/>
            <person name="Nevalainen H."/>
            <person name="Omann M."/>
            <person name="Packer N."/>
            <person name="Perrone G."/>
            <person name="Uresti-Rivera E.E."/>
            <person name="Salamov A."/>
            <person name="Schmoll M."/>
            <person name="Seiboth B."/>
            <person name="Shapiro H."/>
            <person name="Sukno S."/>
            <person name="Tamayo-Ramos J.A."/>
            <person name="Tisch D."/>
            <person name="Wiest A."/>
            <person name="Wilkinson H.H."/>
            <person name="Zhang M."/>
            <person name="Coutinho P.M."/>
            <person name="Kenerley C.M."/>
            <person name="Monte E."/>
            <person name="Baker S.E."/>
            <person name="Grigoriev I.V."/>
        </authorList>
    </citation>
    <scope>NUCLEOTIDE SEQUENCE [LARGE SCALE GENOMIC DNA]</scope>
    <source>
        <strain evidence="2">Gv29-8 / FGSC 10586</strain>
    </source>
</reference>
<dbReference type="OrthoDB" id="5304511at2759"/>
<name>G9N5K1_HYPVG</name>
<protein>
    <submittedName>
        <fullName evidence="1">Uncharacterized protein</fullName>
    </submittedName>
</protein>
<gene>
    <name evidence="1" type="ORF">TRIVIDRAFT_226162</name>
</gene>
<evidence type="ECO:0000313" key="1">
    <source>
        <dbReference type="EMBL" id="EHK18043.1"/>
    </source>
</evidence>
<dbReference type="GeneID" id="25792004"/>